<evidence type="ECO:0000313" key="1">
    <source>
        <dbReference type="EMBL" id="KAF2545091.1"/>
    </source>
</evidence>
<comment type="caution">
    <text evidence="1">The sequence shown here is derived from an EMBL/GenBank/DDBJ whole genome shotgun (WGS) entry which is preliminary data.</text>
</comment>
<accession>A0A8S9GG45</accession>
<gene>
    <name evidence="1" type="ORF">F2Q70_00021996</name>
</gene>
<name>A0A8S9GG45_BRACR</name>
<organism evidence="1">
    <name type="scientific">Brassica cretica</name>
    <name type="common">Mustard</name>
    <dbReference type="NCBI Taxonomy" id="69181"/>
    <lineage>
        <taxon>Eukaryota</taxon>
        <taxon>Viridiplantae</taxon>
        <taxon>Streptophyta</taxon>
        <taxon>Embryophyta</taxon>
        <taxon>Tracheophyta</taxon>
        <taxon>Spermatophyta</taxon>
        <taxon>Magnoliopsida</taxon>
        <taxon>eudicotyledons</taxon>
        <taxon>Gunneridae</taxon>
        <taxon>Pentapetalae</taxon>
        <taxon>rosids</taxon>
        <taxon>malvids</taxon>
        <taxon>Brassicales</taxon>
        <taxon>Brassicaceae</taxon>
        <taxon>Brassiceae</taxon>
        <taxon>Brassica</taxon>
    </lineage>
</organism>
<proteinExistence type="predicted"/>
<sequence length="175" mass="19502">MYLVGDLGPSHGLELDLENFKRYVEIWEECYKMCACIQGCLQSCDTSVLLRWRCGGYGVFGCLGSTIKICEHRISAHVLLHCSSNPFRSTAVRVSRFKKRSGYNFLVTKQDLGTRDFEVQLSSGDGVASKSCLRGGGYGEGVLACFSSPLFADRDFYSSSEATYCFSKRSADFQR</sequence>
<reference evidence="1" key="1">
    <citation type="submission" date="2019-12" db="EMBL/GenBank/DDBJ databases">
        <title>Genome sequencing and annotation of Brassica cretica.</title>
        <authorList>
            <person name="Studholme D.J."/>
            <person name="Sarris P.F."/>
        </authorList>
    </citation>
    <scope>NUCLEOTIDE SEQUENCE</scope>
    <source>
        <strain evidence="1">PFS-102/07</strain>
        <tissue evidence="1">Leaf</tissue>
    </source>
</reference>
<dbReference type="AlphaFoldDB" id="A0A8S9GG45"/>
<protein>
    <submittedName>
        <fullName evidence="1">Uncharacterized protein</fullName>
    </submittedName>
</protein>
<dbReference type="EMBL" id="QGKY02001925">
    <property type="protein sequence ID" value="KAF2545091.1"/>
    <property type="molecule type" value="Genomic_DNA"/>
</dbReference>